<gene>
    <name evidence="3" type="ORF">ACFOX0_19350</name>
</gene>
<accession>A0ABV8KQ22</accession>
<reference evidence="4" key="1">
    <citation type="journal article" date="2019" name="Int. J. Syst. Evol. Microbiol.">
        <title>The Global Catalogue of Microorganisms (GCM) 10K type strain sequencing project: providing services to taxonomists for standard genome sequencing and annotation.</title>
        <authorList>
            <consortium name="The Broad Institute Genomics Platform"/>
            <consortium name="The Broad Institute Genome Sequencing Center for Infectious Disease"/>
            <person name="Wu L."/>
            <person name="Ma J."/>
        </authorList>
    </citation>
    <scope>NUCLEOTIDE SEQUENCE [LARGE SCALE GENOMIC DNA]</scope>
    <source>
        <strain evidence="4">2902at01</strain>
    </source>
</reference>
<name>A0ABV8KQ22_9ACTN</name>
<keyword evidence="2" id="KW-0472">Membrane</keyword>
<comment type="caution">
    <text evidence="3">The sequence shown here is derived from an EMBL/GenBank/DDBJ whole genome shotgun (WGS) entry which is preliminary data.</text>
</comment>
<organism evidence="3 4">
    <name type="scientific">Micromonospora zhanjiangensis</name>
    <dbReference type="NCBI Taxonomy" id="1522057"/>
    <lineage>
        <taxon>Bacteria</taxon>
        <taxon>Bacillati</taxon>
        <taxon>Actinomycetota</taxon>
        <taxon>Actinomycetes</taxon>
        <taxon>Micromonosporales</taxon>
        <taxon>Micromonosporaceae</taxon>
        <taxon>Micromonospora</taxon>
    </lineage>
</organism>
<evidence type="ECO:0008006" key="5">
    <source>
        <dbReference type="Google" id="ProtNLM"/>
    </source>
</evidence>
<evidence type="ECO:0000313" key="3">
    <source>
        <dbReference type="EMBL" id="MFC4108074.1"/>
    </source>
</evidence>
<evidence type="ECO:0000256" key="2">
    <source>
        <dbReference type="SAM" id="Phobius"/>
    </source>
</evidence>
<evidence type="ECO:0000313" key="4">
    <source>
        <dbReference type="Proteomes" id="UP001595868"/>
    </source>
</evidence>
<feature type="transmembrane region" description="Helical" evidence="2">
    <location>
        <begin position="120"/>
        <end position="140"/>
    </location>
</feature>
<feature type="compositionally biased region" description="Low complexity" evidence="1">
    <location>
        <begin position="221"/>
        <end position="230"/>
    </location>
</feature>
<keyword evidence="4" id="KW-1185">Reference proteome</keyword>
<keyword evidence="2" id="KW-1133">Transmembrane helix</keyword>
<feature type="compositionally biased region" description="Basic and acidic residues" evidence="1">
    <location>
        <begin position="1"/>
        <end position="19"/>
    </location>
</feature>
<feature type="compositionally biased region" description="Basic and acidic residues" evidence="1">
    <location>
        <begin position="67"/>
        <end position="105"/>
    </location>
</feature>
<sequence>MNVNKRDRREYPGDRRDAGQRTPRSGGRTAAERTTRTAGGAGRLAREFSTPARGAREFPVQGSSALRPREADDLVERETVRVWDSSHEAESKPGRSTRSGRDAAPRLKVAPPPPVAVPRAPFVAVVLVVVVGGLLGILLVNTKVNENALRLDRLQKQQAALDVQQEQLNKKIADSEAPGNLTANARKLGLVESTSPAFILPDGRTIGVPQPAGGDPAVTSQQDAGTNQQGTGAGQQGAGAGQQGTGG</sequence>
<dbReference type="Proteomes" id="UP001595868">
    <property type="component" value="Unassembled WGS sequence"/>
</dbReference>
<proteinExistence type="predicted"/>
<protein>
    <recommendedName>
        <fullName evidence="5">Cell division protein FtsB</fullName>
    </recommendedName>
</protein>
<dbReference type="EMBL" id="JBHSBN010000013">
    <property type="protein sequence ID" value="MFC4108074.1"/>
    <property type="molecule type" value="Genomic_DNA"/>
</dbReference>
<evidence type="ECO:0000256" key="1">
    <source>
        <dbReference type="SAM" id="MobiDB-lite"/>
    </source>
</evidence>
<keyword evidence="2" id="KW-0812">Transmembrane</keyword>
<feature type="compositionally biased region" description="Gly residues" evidence="1">
    <location>
        <begin position="231"/>
        <end position="247"/>
    </location>
</feature>
<feature type="region of interest" description="Disordered" evidence="1">
    <location>
        <begin position="1"/>
        <end position="107"/>
    </location>
</feature>
<feature type="region of interest" description="Disordered" evidence="1">
    <location>
        <begin position="204"/>
        <end position="247"/>
    </location>
</feature>
<dbReference type="RefSeq" id="WP_377547831.1">
    <property type="nucleotide sequence ID" value="NZ_JBHSBN010000013.1"/>
</dbReference>